<keyword evidence="1" id="KW-0472">Membrane</keyword>
<name>A0AAD8AJ13_DIPPU</name>
<dbReference type="AlphaFoldDB" id="A0AAD8AJ13"/>
<accession>A0AAD8AJ13</accession>
<keyword evidence="1" id="KW-1133">Transmembrane helix</keyword>
<organism evidence="2 3">
    <name type="scientific">Diploptera punctata</name>
    <name type="common">Pacific beetle cockroach</name>
    <dbReference type="NCBI Taxonomy" id="6984"/>
    <lineage>
        <taxon>Eukaryota</taxon>
        <taxon>Metazoa</taxon>
        <taxon>Ecdysozoa</taxon>
        <taxon>Arthropoda</taxon>
        <taxon>Hexapoda</taxon>
        <taxon>Insecta</taxon>
        <taxon>Pterygota</taxon>
        <taxon>Neoptera</taxon>
        <taxon>Polyneoptera</taxon>
        <taxon>Dictyoptera</taxon>
        <taxon>Blattodea</taxon>
        <taxon>Blaberoidea</taxon>
        <taxon>Blaberidae</taxon>
        <taxon>Diplopterinae</taxon>
        <taxon>Diploptera</taxon>
    </lineage>
</organism>
<dbReference type="Proteomes" id="UP001233999">
    <property type="component" value="Unassembled WGS sequence"/>
</dbReference>
<reference evidence="2" key="2">
    <citation type="submission" date="2023-05" db="EMBL/GenBank/DDBJ databases">
        <authorList>
            <person name="Fouks B."/>
        </authorList>
    </citation>
    <scope>NUCLEOTIDE SEQUENCE</scope>
    <source>
        <strain evidence="2">Stay&amp;Tobe</strain>
        <tissue evidence="2">Testes</tissue>
    </source>
</reference>
<dbReference type="EMBL" id="JASPKZ010001200">
    <property type="protein sequence ID" value="KAJ9598658.1"/>
    <property type="molecule type" value="Genomic_DNA"/>
</dbReference>
<evidence type="ECO:0000313" key="2">
    <source>
        <dbReference type="EMBL" id="KAJ9598658.1"/>
    </source>
</evidence>
<evidence type="ECO:0000256" key="1">
    <source>
        <dbReference type="SAM" id="Phobius"/>
    </source>
</evidence>
<feature type="transmembrane region" description="Helical" evidence="1">
    <location>
        <begin position="30"/>
        <end position="52"/>
    </location>
</feature>
<feature type="non-terminal residue" evidence="2">
    <location>
        <position position="1"/>
    </location>
</feature>
<comment type="caution">
    <text evidence="2">The sequence shown here is derived from an EMBL/GenBank/DDBJ whole genome shotgun (WGS) entry which is preliminary data.</text>
</comment>
<keyword evidence="3" id="KW-1185">Reference proteome</keyword>
<protein>
    <submittedName>
        <fullName evidence="2">Uncharacterized protein</fullName>
    </submittedName>
</protein>
<sequence length="150" mass="17620">LGTIFTQPHGNKKTRLNDCDMHDHICPNTVFYWFIDFDVGSMGAFHISFIMVSPTFRQDVMREFKISPSIQLRQGVMTFVFDLEFNNNYSLFHSILFYETYIACCYDITKYGLRTCLPLTSTDGSEFVVTLIFMWKQNFTLKKITVFKKI</sequence>
<proteinExistence type="predicted"/>
<feature type="non-terminal residue" evidence="2">
    <location>
        <position position="150"/>
    </location>
</feature>
<gene>
    <name evidence="2" type="ORF">L9F63_010673</name>
</gene>
<evidence type="ECO:0000313" key="3">
    <source>
        <dbReference type="Proteomes" id="UP001233999"/>
    </source>
</evidence>
<keyword evidence="1" id="KW-0812">Transmembrane</keyword>
<reference evidence="2" key="1">
    <citation type="journal article" date="2023" name="IScience">
        <title>Live-bearing cockroach genome reveals convergent evolutionary mechanisms linked to viviparity in insects and beyond.</title>
        <authorList>
            <person name="Fouks B."/>
            <person name="Harrison M.C."/>
            <person name="Mikhailova A.A."/>
            <person name="Marchal E."/>
            <person name="English S."/>
            <person name="Carruthers M."/>
            <person name="Jennings E.C."/>
            <person name="Chiamaka E.L."/>
            <person name="Frigard R.A."/>
            <person name="Pippel M."/>
            <person name="Attardo G.M."/>
            <person name="Benoit J.B."/>
            <person name="Bornberg-Bauer E."/>
            <person name="Tobe S.S."/>
        </authorList>
    </citation>
    <scope>NUCLEOTIDE SEQUENCE</scope>
    <source>
        <strain evidence="2">Stay&amp;Tobe</strain>
    </source>
</reference>